<evidence type="ECO:0000313" key="7">
    <source>
        <dbReference type="EMBL" id="CAI5737109.1"/>
    </source>
</evidence>
<dbReference type="Gene3D" id="2.170.150.20">
    <property type="entry name" value="Peptide methionine sulfoxide reductase"/>
    <property type="match status" value="1"/>
</dbReference>
<keyword evidence="5" id="KW-0732">Signal</keyword>
<organism evidence="7 8">
    <name type="scientific">Hyaloperonospora brassicae</name>
    <name type="common">Brassica downy mildew</name>
    <name type="synonym">Peronospora brassicae</name>
    <dbReference type="NCBI Taxonomy" id="162125"/>
    <lineage>
        <taxon>Eukaryota</taxon>
        <taxon>Sar</taxon>
        <taxon>Stramenopiles</taxon>
        <taxon>Oomycota</taxon>
        <taxon>Peronosporomycetes</taxon>
        <taxon>Peronosporales</taxon>
        <taxon>Peronosporaceae</taxon>
        <taxon>Hyaloperonospora</taxon>
    </lineage>
</organism>
<dbReference type="SUPFAM" id="SSF51316">
    <property type="entry name" value="Mss4-like"/>
    <property type="match status" value="1"/>
</dbReference>
<dbReference type="Proteomes" id="UP001162031">
    <property type="component" value="Unassembled WGS sequence"/>
</dbReference>
<evidence type="ECO:0000259" key="6">
    <source>
        <dbReference type="PROSITE" id="PS51790"/>
    </source>
</evidence>
<comment type="catalytic activity">
    <reaction evidence="5">
        <text>L-methionyl-[protein] + [thioredoxin]-disulfide + H2O = L-methionyl-(R)-S-oxide-[protein] + [thioredoxin]-dithiol</text>
        <dbReference type="Rhea" id="RHEA:24164"/>
        <dbReference type="Rhea" id="RHEA-COMP:10698"/>
        <dbReference type="Rhea" id="RHEA-COMP:10700"/>
        <dbReference type="Rhea" id="RHEA-COMP:12313"/>
        <dbReference type="Rhea" id="RHEA-COMP:12314"/>
        <dbReference type="ChEBI" id="CHEBI:15377"/>
        <dbReference type="ChEBI" id="CHEBI:16044"/>
        <dbReference type="ChEBI" id="CHEBI:29950"/>
        <dbReference type="ChEBI" id="CHEBI:45764"/>
        <dbReference type="ChEBI" id="CHEBI:50058"/>
        <dbReference type="EC" id="1.8.4.12"/>
    </reaction>
</comment>
<gene>
    <name evidence="7" type="ORF">HBR001_LOCUS7046</name>
</gene>
<evidence type="ECO:0000256" key="5">
    <source>
        <dbReference type="RuleBase" id="RU365044"/>
    </source>
</evidence>
<dbReference type="InterPro" id="IPR028427">
    <property type="entry name" value="Met_Sox_Rdtase_MsrB"/>
</dbReference>
<dbReference type="InterPro" id="IPR011057">
    <property type="entry name" value="Mss4-like_sf"/>
</dbReference>
<name>A0AAV0UR00_HYABA</name>
<keyword evidence="2 5" id="KW-0479">Metal-binding</keyword>
<reference evidence="7" key="1">
    <citation type="submission" date="2022-12" db="EMBL/GenBank/DDBJ databases">
        <authorList>
            <person name="Webb A."/>
        </authorList>
    </citation>
    <scope>NUCLEOTIDE SEQUENCE</scope>
    <source>
        <strain evidence="7">Hp1</strain>
    </source>
</reference>
<sequence length="182" mass="19482">MSPSRLLRPSVFLSLSAAALARAPYSFAASSTVASGMASRSSSTCGSSPGVAKLSEEEWKKRLTPVQYQVLRLKGTERAGTGVYNKHEQTGVYVCAGCKTPLYSSTTKFDSGCGWPAFYDAMPGAIRTIPDADGRRVEIVCAKCGGHMGHVFKGEGFNTPTDERHCVNSVSLVFHDNEVPPQ</sequence>
<dbReference type="AlphaFoldDB" id="A0AAV0UR00"/>
<dbReference type="NCBIfam" id="TIGR00357">
    <property type="entry name" value="peptide-methionine (R)-S-oxide reductase MsrB"/>
    <property type="match status" value="1"/>
</dbReference>
<dbReference type="InterPro" id="IPR002579">
    <property type="entry name" value="Met_Sox_Rdtase_MsrB_dom"/>
</dbReference>
<keyword evidence="4 5" id="KW-0560">Oxidoreductase</keyword>
<evidence type="ECO:0000256" key="1">
    <source>
        <dbReference type="ARBA" id="ARBA00007174"/>
    </source>
</evidence>
<accession>A0AAV0UR00</accession>
<dbReference type="Pfam" id="PF01641">
    <property type="entry name" value="SelR"/>
    <property type="match status" value="1"/>
</dbReference>
<proteinExistence type="inferred from homology"/>
<dbReference type="GO" id="GO:0006979">
    <property type="term" value="P:response to oxidative stress"/>
    <property type="evidence" value="ECO:0007669"/>
    <property type="project" value="InterPro"/>
</dbReference>
<feature type="signal peptide" evidence="5">
    <location>
        <begin position="1"/>
        <end position="21"/>
    </location>
</feature>
<evidence type="ECO:0000256" key="3">
    <source>
        <dbReference type="ARBA" id="ARBA00022833"/>
    </source>
</evidence>
<dbReference type="PANTHER" id="PTHR46081">
    <property type="entry name" value="PEPTIDE METHIONINE SULFOXIDE REDUCTASE 2"/>
    <property type="match status" value="1"/>
</dbReference>
<dbReference type="PANTHER" id="PTHR46081:SF8">
    <property type="entry name" value="PEPTIDE METHIONINE SULFOXIDE REDUCTASE 2"/>
    <property type="match status" value="1"/>
</dbReference>
<dbReference type="GO" id="GO:0033743">
    <property type="term" value="F:peptide-methionine (R)-S-oxide reductase activity"/>
    <property type="evidence" value="ECO:0007669"/>
    <property type="project" value="UniProtKB-EC"/>
</dbReference>
<dbReference type="EC" id="1.8.4.12" evidence="5"/>
<keyword evidence="3 5" id="KW-0862">Zinc</keyword>
<comment type="similarity">
    <text evidence="1 5">Belongs to the MsrB Met sulfoxide reductase family.</text>
</comment>
<comment type="caution">
    <text evidence="7">The sequence shown here is derived from an EMBL/GenBank/DDBJ whole genome shotgun (WGS) entry which is preliminary data.</text>
</comment>
<evidence type="ECO:0000256" key="4">
    <source>
        <dbReference type="ARBA" id="ARBA00023002"/>
    </source>
</evidence>
<feature type="domain" description="MsrB" evidence="6">
    <location>
        <begin position="56"/>
        <end position="177"/>
    </location>
</feature>
<feature type="chain" id="PRO_5043113582" description="Peptide-methionine (R)-S-oxide reductase" evidence="5">
    <location>
        <begin position="22"/>
        <end position="182"/>
    </location>
</feature>
<evidence type="ECO:0000313" key="8">
    <source>
        <dbReference type="Proteomes" id="UP001162031"/>
    </source>
</evidence>
<protein>
    <recommendedName>
        <fullName evidence="5">Peptide-methionine (R)-S-oxide reductase</fullName>
        <ecNumber evidence="5">1.8.4.12</ecNumber>
    </recommendedName>
</protein>
<comment type="cofactor">
    <cofactor evidence="5">
        <name>Zn(2+)</name>
        <dbReference type="ChEBI" id="CHEBI:29105"/>
    </cofactor>
    <text evidence="5">Binds 1 zinc ion per subunit.</text>
</comment>
<dbReference type="PROSITE" id="PS51790">
    <property type="entry name" value="MSRB"/>
    <property type="match status" value="1"/>
</dbReference>
<keyword evidence="8" id="KW-1185">Reference proteome</keyword>
<evidence type="ECO:0000256" key="2">
    <source>
        <dbReference type="ARBA" id="ARBA00022723"/>
    </source>
</evidence>
<dbReference type="EMBL" id="CANTFL010001332">
    <property type="protein sequence ID" value="CAI5737109.1"/>
    <property type="molecule type" value="Genomic_DNA"/>
</dbReference>
<dbReference type="GO" id="GO:0046872">
    <property type="term" value="F:metal ion binding"/>
    <property type="evidence" value="ECO:0007669"/>
    <property type="project" value="UniProtKB-KW"/>
</dbReference>
<dbReference type="GO" id="GO:0030091">
    <property type="term" value="P:protein repair"/>
    <property type="evidence" value="ECO:0007669"/>
    <property type="project" value="InterPro"/>
</dbReference>